<feature type="compositionally biased region" description="Polar residues" evidence="7">
    <location>
        <begin position="234"/>
        <end position="258"/>
    </location>
</feature>
<dbReference type="Gene3D" id="1.10.8.1020">
    <property type="entry name" value="RecQ-mediated genome instability protein 1, N-terminal domain"/>
    <property type="match status" value="1"/>
</dbReference>
<feature type="domain" description="RecQ-mediated genome instability protein 1 C-terminal OB-fold" evidence="9">
    <location>
        <begin position="607"/>
        <end position="747"/>
    </location>
</feature>
<reference evidence="11 12" key="1">
    <citation type="journal article" date="2017" name="Nat. Ecol. Evol.">
        <title>Scallop genome provides insights into evolution of bilaterian karyotype and development.</title>
        <authorList>
            <person name="Wang S."/>
            <person name="Zhang J."/>
            <person name="Jiao W."/>
            <person name="Li J."/>
            <person name="Xun X."/>
            <person name="Sun Y."/>
            <person name="Guo X."/>
            <person name="Huan P."/>
            <person name="Dong B."/>
            <person name="Zhang L."/>
            <person name="Hu X."/>
            <person name="Sun X."/>
            <person name="Wang J."/>
            <person name="Zhao C."/>
            <person name="Wang Y."/>
            <person name="Wang D."/>
            <person name="Huang X."/>
            <person name="Wang R."/>
            <person name="Lv J."/>
            <person name="Li Y."/>
            <person name="Zhang Z."/>
            <person name="Liu B."/>
            <person name="Lu W."/>
            <person name="Hui Y."/>
            <person name="Liang J."/>
            <person name="Zhou Z."/>
            <person name="Hou R."/>
            <person name="Li X."/>
            <person name="Liu Y."/>
            <person name="Li H."/>
            <person name="Ning X."/>
            <person name="Lin Y."/>
            <person name="Zhao L."/>
            <person name="Xing Q."/>
            <person name="Dou J."/>
            <person name="Li Y."/>
            <person name="Mao J."/>
            <person name="Guo H."/>
            <person name="Dou H."/>
            <person name="Li T."/>
            <person name="Mu C."/>
            <person name="Jiang W."/>
            <person name="Fu Q."/>
            <person name="Fu X."/>
            <person name="Miao Y."/>
            <person name="Liu J."/>
            <person name="Yu Q."/>
            <person name="Li R."/>
            <person name="Liao H."/>
            <person name="Li X."/>
            <person name="Kong Y."/>
            <person name="Jiang Z."/>
            <person name="Chourrout D."/>
            <person name="Li R."/>
            <person name="Bao Z."/>
        </authorList>
    </citation>
    <scope>NUCLEOTIDE SEQUENCE [LARGE SCALE GENOMIC DNA]</scope>
    <source>
        <strain evidence="11 12">PY_sf001</strain>
    </source>
</reference>
<dbReference type="Pfam" id="PF21000">
    <property type="entry name" value="RMI1_N_N"/>
    <property type="match status" value="1"/>
</dbReference>
<dbReference type="Gene3D" id="2.40.50.510">
    <property type="match status" value="1"/>
</dbReference>
<dbReference type="InterPro" id="IPR049363">
    <property type="entry name" value="RMI1_N"/>
</dbReference>
<protein>
    <recommendedName>
        <fullName evidence="3">RecQ-mediated genome instability protein 1</fullName>
    </recommendedName>
</protein>
<name>A0A210QXZ2_MIZYE</name>
<feature type="region of interest" description="Disordered" evidence="7">
    <location>
        <begin position="113"/>
        <end position="134"/>
    </location>
</feature>
<evidence type="ECO:0000256" key="4">
    <source>
        <dbReference type="ARBA" id="ARBA00022705"/>
    </source>
</evidence>
<comment type="subcellular location">
    <subcellularLocation>
        <location evidence="1">Nucleus</location>
    </subcellularLocation>
</comment>
<feature type="region of interest" description="Disordered" evidence="7">
    <location>
        <begin position="218"/>
        <end position="274"/>
    </location>
</feature>
<comment type="similarity">
    <text evidence="2">Belongs to the RMI1 family.</text>
</comment>
<comment type="function">
    <text evidence="6">Essential component of the RMI complex, a complex that plays an important role in the processing of homologous recombination intermediates to limit DNA crossover formation in cells. Promotes TOP3A binding to double Holliday junctions (DHJ) and hence stimulates TOP3A-mediated dissolution. Required for BLM phosphorylation during mitosis. Within the BLM complex, required for BLM and TOP3A stability.</text>
</comment>
<evidence type="ECO:0000256" key="3">
    <source>
        <dbReference type="ARBA" id="ARBA00018987"/>
    </source>
</evidence>
<dbReference type="Pfam" id="PF08585">
    <property type="entry name" value="RMI1_N_C"/>
    <property type="match status" value="1"/>
</dbReference>
<feature type="compositionally biased region" description="Polar residues" evidence="7">
    <location>
        <begin position="325"/>
        <end position="385"/>
    </location>
</feature>
<feature type="domain" description="RecQ mediated genome instability protein 1 OB-fold" evidence="8">
    <location>
        <begin position="72"/>
        <end position="205"/>
    </location>
</feature>
<comment type="caution">
    <text evidence="11">The sequence shown here is derived from an EMBL/GenBank/DDBJ whole genome shotgun (WGS) entry which is preliminary data.</text>
</comment>
<dbReference type="Proteomes" id="UP000242188">
    <property type="component" value="Unassembled WGS sequence"/>
</dbReference>
<feature type="compositionally biased region" description="Low complexity" evidence="7">
    <location>
        <begin position="310"/>
        <end position="324"/>
    </location>
</feature>
<dbReference type="InterPro" id="IPR032199">
    <property type="entry name" value="RMI1_C"/>
</dbReference>
<dbReference type="OrthoDB" id="341511at2759"/>
<dbReference type="SMART" id="SM01161">
    <property type="entry name" value="DUF1767"/>
    <property type="match status" value="1"/>
</dbReference>
<keyword evidence="12" id="KW-1185">Reference proteome</keyword>
<evidence type="ECO:0000313" key="12">
    <source>
        <dbReference type="Proteomes" id="UP000242188"/>
    </source>
</evidence>
<dbReference type="FunFam" id="1.10.8.1020:FF:000001">
    <property type="entry name" value="RecQ-mediated genome instability protein 1"/>
    <property type="match status" value="1"/>
</dbReference>
<dbReference type="Gene3D" id="2.40.50.770">
    <property type="entry name" value="RecQ-mediated genome instability protein Rmi1, C-terminal domain"/>
    <property type="match status" value="1"/>
</dbReference>
<dbReference type="InterPro" id="IPR044881">
    <property type="entry name" value="RMI1_N_N_sf"/>
</dbReference>
<evidence type="ECO:0000256" key="5">
    <source>
        <dbReference type="ARBA" id="ARBA00023242"/>
    </source>
</evidence>
<evidence type="ECO:0000259" key="9">
    <source>
        <dbReference type="Pfam" id="PF16099"/>
    </source>
</evidence>
<dbReference type="PANTHER" id="PTHR14790">
    <property type="entry name" value="RECQ-MEDIATED GENOME INSTABILITY PROTEIN 1 RMI1"/>
    <property type="match status" value="1"/>
</dbReference>
<evidence type="ECO:0000256" key="2">
    <source>
        <dbReference type="ARBA" id="ARBA00006395"/>
    </source>
</evidence>
<feature type="compositionally biased region" description="Basic and acidic residues" evidence="7">
    <location>
        <begin position="224"/>
        <end position="233"/>
    </location>
</feature>
<dbReference type="GO" id="GO:0006260">
    <property type="term" value="P:DNA replication"/>
    <property type="evidence" value="ECO:0007669"/>
    <property type="project" value="UniProtKB-KW"/>
</dbReference>
<sequence>MTLRKMTGAMIGQTRSWLRAKSVLVPEDWLEACVEWIKEENQGNNIVQSRINDLVFEQWLLADLHELGTRCLPNGLAEVAKYQLSGTYALQIDSMVDVGKSFYSQLQKVQGNTNSNAEVSAETSDQKPWEPKPSQMMMLNLTDGTNNIKGMEYKPLTCINNNLQPGTKVIVSGSVLCRRGVLFLTNNNLQVLGGEVDTLMEENTKVKLLQDALDSSMHNAGSVHRQEFSDTDIKPSQSSVRNSTLAPNNRGGSASMNRNPAMPGGNSRPSSSIKPLVEDAVLDEWDMEDLPMDEMMDELDGMDMPQPGHRNNNTNRVVSSNGTNTQSATAANSRNNNLSTARNVQQNKNTSAQSYRGSYTNGGLKQEQNGQSKYNENVSLRNLISDSRADRRPSPEEAPNRKRQKLSDSSSACVKEASMPSNYDSMFNDDFEDDFDDFDDVPSSVIVNRSASNSKVISKPMVKNEPDTFEISVGENAGEKVKKLLSPLELNTQNSQERLVGRGMGKSVKKPLFSTSSKASIDDNVVNVPVKLESPSLVSIVCPSAVVNRRVSGGQVTLDKFVRTPPSRRMDNGSPIGQNGNAAKNCDGQKKLTDFPLVKTSYGIDAEPFTYLSIVKKQLTPQDSVTFKVKAYISTLIGRLDSSGGKEWTLACKINDGSDSLDVDLSSGVLTSLIGFSAPDSMVMKKRSKHDPSIKDVLVEGLQQCQQKLIELLCIMEIRVTPSKSRPEVVALHQMTPGRINALRTRVTQSLDNK</sequence>
<dbReference type="GO" id="GO:0000166">
    <property type="term" value="F:nucleotide binding"/>
    <property type="evidence" value="ECO:0007669"/>
    <property type="project" value="InterPro"/>
</dbReference>
<evidence type="ECO:0000259" key="10">
    <source>
        <dbReference type="Pfam" id="PF21000"/>
    </source>
</evidence>
<proteinExistence type="inferred from homology"/>
<evidence type="ECO:0000256" key="1">
    <source>
        <dbReference type="ARBA" id="ARBA00004123"/>
    </source>
</evidence>
<feature type="region of interest" description="Disordered" evidence="7">
    <location>
        <begin position="297"/>
        <end position="424"/>
    </location>
</feature>
<feature type="domain" description="RMI1 N-terminal" evidence="10">
    <location>
        <begin position="18"/>
        <end position="64"/>
    </location>
</feature>
<dbReference type="AlphaFoldDB" id="A0A210QXZ2"/>
<organism evidence="11 12">
    <name type="scientific">Mizuhopecten yessoensis</name>
    <name type="common">Japanese scallop</name>
    <name type="synonym">Patinopecten yessoensis</name>
    <dbReference type="NCBI Taxonomy" id="6573"/>
    <lineage>
        <taxon>Eukaryota</taxon>
        <taxon>Metazoa</taxon>
        <taxon>Spiralia</taxon>
        <taxon>Lophotrochozoa</taxon>
        <taxon>Mollusca</taxon>
        <taxon>Bivalvia</taxon>
        <taxon>Autobranchia</taxon>
        <taxon>Pteriomorphia</taxon>
        <taxon>Pectinida</taxon>
        <taxon>Pectinoidea</taxon>
        <taxon>Pectinidae</taxon>
        <taxon>Mizuhopecten</taxon>
    </lineage>
</organism>
<feature type="region of interest" description="Disordered" evidence="7">
    <location>
        <begin position="564"/>
        <end position="585"/>
    </location>
</feature>
<dbReference type="STRING" id="6573.A0A210QXZ2"/>
<dbReference type="InterPro" id="IPR013894">
    <property type="entry name" value="RMI1_OB"/>
</dbReference>
<feature type="compositionally biased region" description="Basic and acidic residues" evidence="7">
    <location>
        <begin position="387"/>
        <end position="400"/>
    </location>
</feature>
<dbReference type="Pfam" id="PF16099">
    <property type="entry name" value="RMI1_C"/>
    <property type="match status" value="1"/>
</dbReference>
<dbReference type="GO" id="GO:0000724">
    <property type="term" value="P:double-strand break repair via homologous recombination"/>
    <property type="evidence" value="ECO:0007669"/>
    <property type="project" value="TreeGrafter"/>
</dbReference>
<gene>
    <name evidence="11" type="ORF">KP79_PYT05270</name>
</gene>
<dbReference type="GO" id="GO:0000712">
    <property type="term" value="P:resolution of meiotic recombination intermediates"/>
    <property type="evidence" value="ECO:0007669"/>
    <property type="project" value="TreeGrafter"/>
</dbReference>
<accession>A0A210QXZ2</accession>
<dbReference type="PANTHER" id="PTHR14790:SF15">
    <property type="entry name" value="RECQ-MEDIATED GENOME INSTABILITY PROTEIN 1"/>
    <property type="match status" value="1"/>
</dbReference>
<keyword evidence="5" id="KW-0539">Nucleus</keyword>
<dbReference type="FunFam" id="2.40.50.770:FF:000002">
    <property type="entry name" value="recQ-mediated genome instability protein 1"/>
    <property type="match status" value="1"/>
</dbReference>
<dbReference type="EMBL" id="NEDP02001298">
    <property type="protein sequence ID" value="OWF53628.1"/>
    <property type="molecule type" value="Genomic_DNA"/>
</dbReference>
<keyword evidence="4" id="KW-0235">DNA replication</keyword>
<feature type="compositionally biased region" description="Polar residues" evidence="7">
    <location>
        <begin position="113"/>
        <end position="123"/>
    </location>
</feature>
<dbReference type="GO" id="GO:0016604">
    <property type="term" value="C:nuclear body"/>
    <property type="evidence" value="ECO:0007669"/>
    <property type="project" value="TreeGrafter"/>
</dbReference>
<evidence type="ECO:0000256" key="7">
    <source>
        <dbReference type="SAM" id="MobiDB-lite"/>
    </source>
</evidence>
<evidence type="ECO:0000256" key="6">
    <source>
        <dbReference type="ARBA" id="ARBA00024977"/>
    </source>
</evidence>
<dbReference type="GO" id="GO:0031422">
    <property type="term" value="C:RecQ family helicase-topoisomerase III complex"/>
    <property type="evidence" value="ECO:0007669"/>
    <property type="project" value="TreeGrafter"/>
</dbReference>
<dbReference type="InterPro" id="IPR042470">
    <property type="entry name" value="RMI1_N_C_sf"/>
</dbReference>
<evidence type="ECO:0000313" key="11">
    <source>
        <dbReference type="EMBL" id="OWF53628.1"/>
    </source>
</evidence>
<evidence type="ECO:0000259" key="8">
    <source>
        <dbReference type="Pfam" id="PF08585"/>
    </source>
</evidence>